<comment type="caution">
    <text evidence="2">The sequence shown here is derived from an EMBL/GenBank/DDBJ whole genome shotgun (WGS) entry which is preliminary data.</text>
</comment>
<proteinExistence type="predicted"/>
<evidence type="ECO:0000313" key="2">
    <source>
        <dbReference type="EMBL" id="MBP2708558.1"/>
    </source>
</evidence>
<dbReference type="RefSeq" id="WP_210159819.1">
    <property type="nucleotide sequence ID" value="NZ_JAFCNB010000037.1"/>
</dbReference>
<organism evidence="2 3">
    <name type="scientific">Microbispora oryzae</name>
    <dbReference type="NCBI Taxonomy" id="2806554"/>
    <lineage>
        <taxon>Bacteria</taxon>
        <taxon>Bacillati</taxon>
        <taxon>Actinomycetota</taxon>
        <taxon>Actinomycetes</taxon>
        <taxon>Streptosporangiales</taxon>
        <taxon>Streptosporangiaceae</taxon>
        <taxon>Microbispora</taxon>
    </lineage>
</organism>
<dbReference type="EMBL" id="JAFCNB010000037">
    <property type="protein sequence ID" value="MBP2708558.1"/>
    <property type="molecule type" value="Genomic_DNA"/>
</dbReference>
<keyword evidence="3" id="KW-1185">Reference proteome</keyword>
<keyword evidence="1" id="KW-0812">Transmembrane</keyword>
<feature type="transmembrane region" description="Helical" evidence="1">
    <location>
        <begin position="167"/>
        <end position="189"/>
    </location>
</feature>
<dbReference type="Proteomes" id="UP000674234">
    <property type="component" value="Unassembled WGS sequence"/>
</dbReference>
<sequence>MSTSAQDMTRPSTISRLNRVSGICLVLGGITFIAGGATHPGDSGEGNKVQQLHEMLVQPSWYPSHSLLLLSMGLFAAGIFAISRRGDLGESMATATKVVAGIGALATVGMAAHLFAALEADSLAAGQPTTISTIQTWNETITDTLWALSIVFLAVAGGLTRTVGNRITLIIGLAGGLAFALASATIAFTDRFDPLFPLGSLIGVWAAAVGVMATTRR</sequence>
<dbReference type="AlphaFoldDB" id="A0A940WSF6"/>
<feature type="transmembrane region" description="Helical" evidence="1">
    <location>
        <begin position="20"/>
        <end position="41"/>
    </location>
</feature>
<protein>
    <submittedName>
        <fullName evidence="2">Uncharacterized protein</fullName>
    </submittedName>
</protein>
<feature type="transmembrane region" description="Helical" evidence="1">
    <location>
        <begin position="195"/>
        <end position="214"/>
    </location>
</feature>
<evidence type="ECO:0000256" key="1">
    <source>
        <dbReference type="SAM" id="Phobius"/>
    </source>
</evidence>
<keyword evidence="1" id="KW-0472">Membrane</keyword>
<reference evidence="2" key="1">
    <citation type="submission" date="2021-02" db="EMBL/GenBank/DDBJ databases">
        <title>Draft genome sequence of Microbispora sp. RL4-1S isolated from rice leaves in Thailand.</title>
        <authorList>
            <person name="Muangham S."/>
            <person name="Duangmal K."/>
        </authorList>
    </citation>
    <scope>NUCLEOTIDE SEQUENCE</scope>
    <source>
        <strain evidence="2">RL4-1S</strain>
    </source>
</reference>
<feature type="transmembrane region" description="Helical" evidence="1">
    <location>
        <begin position="144"/>
        <end position="160"/>
    </location>
</feature>
<evidence type="ECO:0000313" key="3">
    <source>
        <dbReference type="Proteomes" id="UP000674234"/>
    </source>
</evidence>
<feature type="transmembrane region" description="Helical" evidence="1">
    <location>
        <begin position="94"/>
        <end position="116"/>
    </location>
</feature>
<accession>A0A940WSF6</accession>
<keyword evidence="1" id="KW-1133">Transmembrane helix</keyword>
<name>A0A940WSF6_9ACTN</name>
<feature type="transmembrane region" description="Helical" evidence="1">
    <location>
        <begin position="61"/>
        <end position="82"/>
    </location>
</feature>
<gene>
    <name evidence="2" type="ORF">JOL79_32790</name>
</gene>